<evidence type="ECO:0000313" key="2">
    <source>
        <dbReference type="Proteomes" id="UP000272729"/>
    </source>
</evidence>
<reference evidence="1 2" key="1">
    <citation type="submission" date="2018-10" db="EMBL/GenBank/DDBJ databases">
        <title>Sequencing the genomes of 1000 actinobacteria strains.</title>
        <authorList>
            <person name="Klenk H.-P."/>
        </authorList>
    </citation>
    <scope>NUCLEOTIDE SEQUENCE [LARGE SCALE GENOMIC DNA]</scope>
    <source>
        <strain evidence="1 2">DSM 43911</strain>
    </source>
</reference>
<proteinExistence type="predicted"/>
<accession>A0A495X4I4</accession>
<protein>
    <submittedName>
        <fullName evidence="1">Uncharacterized protein</fullName>
    </submittedName>
</protein>
<keyword evidence="2" id="KW-1185">Reference proteome</keyword>
<evidence type="ECO:0000313" key="1">
    <source>
        <dbReference type="EMBL" id="RKT68145.1"/>
    </source>
</evidence>
<comment type="caution">
    <text evidence="1">The sequence shown here is derived from an EMBL/GenBank/DDBJ whole genome shotgun (WGS) entry which is preliminary data.</text>
</comment>
<dbReference type="Proteomes" id="UP000272729">
    <property type="component" value="Unassembled WGS sequence"/>
</dbReference>
<dbReference type="EMBL" id="RBXR01000001">
    <property type="protein sequence ID" value="RKT68145.1"/>
    <property type="molecule type" value="Genomic_DNA"/>
</dbReference>
<organism evidence="1 2">
    <name type="scientific">Saccharothrix variisporea</name>
    <dbReference type="NCBI Taxonomy" id="543527"/>
    <lineage>
        <taxon>Bacteria</taxon>
        <taxon>Bacillati</taxon>
        <taxon>Actinomycetota</taxon>
        <taxon>Actinomycetes</taxon>
        <taxon>Pseudonocardiales</taxon>
        <taxon>Pseudonocardiaceae</taxon>
        <taxon>Saccharothrix</taxon>
    </lineage>
</organism>
<name>A0A495X4I4_9PSEU</name>
<gene>
    <name evidence="1" type="ORF">DFJ66_1326</name>
</gene>
<sequence length="336" mass="37799">MRVIELARTALARARLGDVEDRPLVLWGLQYDLRPDDHDLVRTLAAAEAEDRADDDFQGHTEESELVGFLLASYRDVTDVWLHWDLKRANFDTWSGYDVEYVVAAGVAETLEFVRASDHPERDAVLERLADVGEVDLARWWRRKQSWFPADPADENPLTWSDRAARLGRHADARTWLDLWSQGRDRNEETLTVLRGRYADLGAHAEAAAAQRDLLAFARDAWGTASALKTLARHERLAGRHDAAWSALWDCAAALADVPEWREFGLGRHYAEELFALARDASGDLARTAFETADRADVPGLALVTLRIAADAAAKVGLREEHYRTARDAEAHRVEV</sequence>
<dbReference type="AlphaFoldDB" id="A0A495X4I4"/>